<gene>
    <name evidence="6" type="ORF">JL811_18300</name>
</gene>
<dbReference type="GO" id="GO:0030170">
    <property type="term" value="F:pyridoxal phosphate binding"/>
    <property type="evidence" value="ECO:0007669"/>
    <property type="project" value="TreeGrafter"/>
</dbReference>
<sequence length="376" mass="41125">MIVPMYDHAALYRKQKAEFDAAIANLLESGNFDWGNELPAFEQEFADWLGVRYATGTSSGSAALRAALRALDIGPGDEVITVANTDLAGSSAIRMVGATVCWVDIEPVSRCIDPGLVEAAITPATRAILPVDIYGHPADMPALKQIARRHGLSVLQDSCLALGAEIDGKMVGSFADITCFSFSPGKHLGSFGSGGACSTDSPELADRVRMYSSDGQDRSHHYRVPRPLDLQHETDGENARLQEIQATVLRVKLGRLSEFLDIRRHQARLYRELLSDLPITLPEEKPGFRHAWRNYTIETDDRLDLSSHLLDRGIASNALYSPPMHLQKVHASLGYRRGALPVTELSCARILSLPIGPHLSAGQVEEVAEAVKNHYH</sequence>
<evidence type="ECO:0000256" key="1">
    <source>
        <dbReference type="ARBA" id="ARBA00022898"/>
    </source>
</evidence>
<evidence type="ECO:0000256" key="3">
    <source>
        <dbReference type="PIRSR" id="PIRSR000390-1"/>
    </source>
</evidence>
<evidence type="ECO:0000313" key="7">
    <source>
        <dbReference type="Proteomes" id="UP000648908"/>
    </source>
</evidence>
<feature type="active site" description="Proton acceptor" evidence="3">
    <location>
        <position position="186"/>
    </location>
</feature>
<evidence type="ECO:0000256" key="4">
    <source>
        <dbReference type="PIRSR" id="PIRSR000390-2"/>
    </source>
</evidence>
<dbReference type="Proteomes" id="UP000648908">
    <property type="component" value="Unassembled WGS sequence"/>
</dbReference>
<dbReference type="PANTHER" id="PTHR30244">
    <property type="entry name" value="TRANSAMINASE"/>
    <property type="match status" value="1"/>
</dbReference>
<dbReference type="CDD" id="cd00616">
    <property type="entry name" value="AHBA_syn"/>
    <property type="match status" value="1"/>
</dbReference>
<dbReference type="GO" id="GO:0000271">
    <property type="term" value="P:polysaccharide biosynthetic process"/>
    <property type="evidence" value="ECO:0007669"/>
    <property type="project" value="TreeGrafter"/>
</dbReference>
<dbReference type="InterPro" id="IPR015421">
    <property type="entry name" value="PyrdxlP-dep_Trfase_major"/>
</dbReference>
<evidence type="ECO:0000313" key="6">
    <source>
        <dbReference type="EMBL" id="MBL4919177.1"/>
    </source>
</evidence>
<dbReference type="PANTHER" id="PTHR30244:SF36">
    <property type="entry name" value="3-OXO-GLUCOSE-6-PHOSPHATE:GLUTAMATE AMINOTRANSFERASE"/>
    <property type="match status" value="1"/>
</dbReference>
<keyword evidence="6" id="KW-0808">Transferase</keyword>
<keyword evidence="6" id="KW-0032">Aminotransferase</keyword>
<comment type="similarity">
    <text evidence="2 5">Belongs to the DegT/DnrJ/EryC1 family.</text>
</comment>
<dbReference type="InterPro" id="IPR000653">
    <property type="entry name" value="DegT/StrS_aminotransferase"/>
</dbReference>
<reference evidence="6" key="1">
    <citation type="submission" date="2021-01" db="EMBL/GenBank/DDBJ databases">
        <title>Tabrizicola alba sp. nov. a motile alkaliphilic bacterium isolated from a soda lake.</title>
        <authorList>
            <person name="Szuroczki S."/>
            <person name="Abbaszade G."/>
            <person name="Schumann P."/>
            <person name="Toth E."/>
        </authorList>
    </citation>
    <scope>NUCLEOTIDE SEQUENCE</scope>
    <source>
        <strain evidence="6">DMG-N-6</strain>
    </source>
</reference>
<comment type="caution">
    <text evidence="6">The sequence shown here is derived from an EMBL/GenBank/DDBJ whole genome shotgun (WGS) entry which is preliminary data.</text>
</comment>
<proteinExistence type="inferred from homology"/>
<dbReference type="PIRSF" id="PIRSF000390">
    <property type="entry name" value="PLP_StrS"/>
    <property type="match status" value="1"/>
</dbReference>
<keyword evidence="1 4" id="KW-0663">Pyridoxal phosphate</keyword>
<accession>A0A8K0VBS0</accession>
<organism evidence="6 7">
    <name type="scientific">Szabonella alba</name>
    <dbReference type="NCBI Taxonomy" id="2804194"/>
    <lineage>
        <taxon>Bacteria</taxon>
        <taxon>Pseudomonadati</taxon>
        <taxon>Pseudomonadota</taxon>
        <taxon>Alphaproteobacteria</taxon>
        <taxon>Rhodobacterales</taxon>
        <taxon>Paracoccaceae</taxon>
        <taxon>Szabonella</taxon>
    </lineage>
</organism>
<evidence type="ECO:0000256" key="2">
    <source>
        <dbReference type="ARBA" id="ARBA00037999"/>
    </source>
</evidence>
<dbReference type="RefSeq" id="WP_202690159.1">
    <property type="nucleotide sequence ID" value="NZ_JAESVN010000014.1"/>
</dbReference>
<dbReference type="GO" id="GO:0008483">
    <property type="term" value="F:transaminase activity"/>
    <property type="evidence" value="ECO:0007669"/>
    <property type="project" value="UniProtKB-KW"/>
</dbReference>
<protein>
    <submittedName>
        <fullName evidence="6">DegT/DnrJ/EryC1/StrS family aminotransferase</fullName>
    </submittedName>
</protein>
<dbReference type="EMBL" id="JAESVN010000014">
    <property type="protein sequence ID" value="MBL4919177.1"/>
    <property type="molecule type" value="Genomic_DNA"/>
</dbReference>
<dbReference type="Pfam" id="PF01041">
    <property type="entry name" value="DegT_DnrJ_EryC1"/>
    <property type="match status" value="1"/>
</dbReference>
<dbReference type="InterPro" id="IPR015424">
    <property type="entry name" value="PyrdxlP-dep_Trfase"/>
</dbReference>
<dbReference type="AlphaFoldDB" id="A0A8K0VBS0"/>
<evidence type="ECO:0000256" key="5">
    <source>
        <dbReference type="RuleBase" id="RU004508"/>
    </source>
</evidence>
<feature type="modified residue" description="N6-(pyridoxal phosphate)lysine" evidence="4">
    <location>
        <position position="186"/>
    </location>
</feature>
<dbReference type="InterPro" id="IPR015422">
    <property type="entry name" value="PyrdxlP-dep_Trfase_small"/>
</dbReference>
<dbReference type="SUPFAM" id="SSF53383">
    <property type="entry name" value="PLP-dependent transferases"/>
    <property type="match status" value="1"/>
</dbReference>
<keyword evidence="7" id="KW-1185">Reference proteome</keyword>
<dbReference type="Gene3D" id="3.90.1150.10">
    <property type="entry name" value="Aspartate Aminotransferase, domain 1"/>
    <property type="match status" value="1"/>
</dbReference>
<dbReference type="Gene3D" id="3.40.640.10">
    <property type="entry name" value="Type I PLP-dependent aspartate aminotransferase-like (Major domain)"/>
    <property type="match status" value="1"/>
</dbReference>
<name>A0A8K0VBS0_9RHOB</name>